<feature type="chain" id="PRO_5002167972" evidence="1">
    <location>
        <begin position="25"/>
        <end position="254"/>
    </location>
</feature>
<dbReference type="Gene3D" id="3.40.50.720">
    <property type="entry name" value="NAD(P)-binding Rossmann-like Domain"/>
    <property type="match status" value="1"/>
</dbReference>
<gene>
    <name evidence="2" type="ORF">M404DRAFT_26750</name>
</gene>
<protein>
    <submittedName>
        <fullName evidence="2">Uncharacterized protein</fullName>
    </submittedName>
</protein>
<organism evidence="2 3">
    <name type="scientific">Pisolithus tinctorius Marx 270</name>
    <dbReference type="NCBI Taxonomy" id="870435"/>
    <lineage>
        <taxon>Eukaryota</taxon>
        <taxon>Fungi</taxon>
        <taxon>Dikarya</taxon>
        <taxon>Basidiomycota</taxon>
        <taxon>Agaricomycotina</taxon>
        <taxon>Agaricomycetes</taxon>
        <taxon>Agaricomycetidae</taxon>
        <taxon>Boletales</taxon>
        <taxon>Sclerodermatineae</taxon>
        <taxon>Pisolithaceae</taxon>
        <taxon>Pisolithus</taxon>
    </lineage>
</organism>
<dbReference type="HOGENOM" id="CLU_1094666_0_0_1"/>
<dbReference type="InParanoid" id="A0A0C3P8I9"/>
<evidence type="ECO:0000256" key="1">
    <source>
        <dbReference type="SAM" id="SignalP"/>
    </source>
</evidence>
<reference evidence="2 3" key="1">
    <citation type="submission" date="2014-04" db="EMBL/GenBank/DDBJ databases">
        <authorList>
            <consortium name="DOE Joint Genome Institute"/>
            <person name="Kuo A."/>
            <person name="Kohler A."/>
            <person name="Costa M.D."/>
            <person name="Nagy L.G."/>
            <person name="Floudas D."/>
            <person name="Copeland A."/>
            <person name="Barry K.W."/>
            <person name="Cichocki N."/>
            <person name="Veneault-Fourrey C."/>
            <person name="LaButti K."/>
            <person name="Lindquist E.A."/>
            <person name="Lipzen A."/>
            <person name="Lundell T."/>
            <person name="Morin E."/>
            <person name="Murat C."/>
            <person name="Sun H."/>
            <person name="Tunlid A."/>
            <person name="Henrissat B."/>
            <person name="Grigoriev I.V."/>
            <person name="Hibbett D.S."/>
            <person name="Martin F."/>
            <person name="Nordberg H.P."/>
            <person name="Cantor M.N."/>
            <person name="Hua S.X."/>
        </authorList>
    </citation>
    <scope>NUCLEOTIDE SEQUENCE [LARGE SCALE GENOMIC DNA]</scope>
    <source>
        <strain evidence="2 3">Marx 270</strain>
    </source>
</reference>
<reference evidence="3" key="2">
    <citation type="submission" date="2015-01" db="EMBL/GenBank/DDBJ databases">
        <title>Evolutionary Origins and Diversification of the Mycorrhizal Mutualists.</title>
        <authorList>
            <consortium name="DOE Joint Genome Institute"/>
            <consortium name="Mycorrhizal Genomics Consortium"/>
            <person name="Kohler A."/>
            <person name="Kuo A."/>
            <person name="Nagy L.G."/>
            <person name="Floudas D."/>
            <person name="Copeland A."/>
            <person name="Barry K.W."/>
            <person name="Cichocki N."/>
            <person name="Veneault-Fourrey C."/>
            <person name="LaButti K."/>
            <person name="Lindquist E.A."/>
            <person name="Lipzen A."/>
            <person name="Lundell T."/>
            <person name="Morin E."/>
            <person name="Murat C."/>
            <person name="Riley R."/>
            <person name="Ohm R."/>
            <person name="Sun H."/>
            <person name="Tunlid A."/>
            <person name="Henrissat B."/>
            <person name="Grigoriev I.V."/>
            <person name="Hibbett D.S."/>
            <person name="Martin F."/>
        </authorList>
    </citation>
    <scope>NUCLEOTIDE SEQUENCE [LARGE SCALE GENOMIC DNA]</scope>
    <source>
        <strain evidence="3">Marx 270</strain>
    </source>
</reference>
<dbReference type="STRING" id="870435.A0A0C3P8I9"/>
<accession>A0A0C3P8I9</accession>
<dbReference type="OrthoDB" id="4251012at2759"/>
<keyword evidence="1" id="KW-0732">Signal</keyword>
<dbReference type="InterPro" id="IPR016039">
    <property type="entry name" value="Thiolase-like"/>
</dbReference>
<dbReference type="EMBL" id="KN831974">
    <property type="protein sequence ID" value="KIO03789.1"/>
    <property type="molecule type" value="Genomic_DNA"/>
</dbReference>
<name>A0A0C3P8I9_PISTI</name>
<evidence type="ECO:0000313" key="3">
    <source>
        <dbReference type="Proteomes" id="UP000054217"/>
    </source>
</evidence>
<sequence length="254" mass="28753">MAFNILSLMYPLLFSITQVAPIWADLNGRIDHLPDLTDITSCIWMDLKKKSELSCAIAHDNALDFKVINGAEGECALQNVNVIPHANFKFDLPTLKPASTFKELSKSNGIIDSEEVIIMTGFTEVGPWHSSQTQWEMEAHGEFTIEGCIDMAWIMGSIKHFHSHLKDSTLHVGWVDAKTGEPVDDKDVRSQYEKEILSHTSIYLISAYLSFPCDLLLNLKCRFPELFCGYDPKVFNQEIELIHDWQAKLSRSSC</sequence>
<dbReference type="AlphaFoldDB" id="A0A0C3P8I9"/>
<dbReference type="GO" id="GO:0016746">
    <property type="term" value="F:acyltransferase activity"/>
    <property type="evidence" value="ECO:0007669"/>
    <property type="project" value="InterPro"/>
</dbReference>
<dbReference type="Gene3D" id="3.40.47.10">
    <property type="match status" value="1"/>
</dbReference>
<dbReference type="Proteomes" id="UP000054217">
    <property type="component" value="Unassembled WGS sequence"/>
</dbReference>
<feature type="signal peptide" evidence="1">
    <location>
        <begin position="1"/>
        <end position="24"/>
    </location>
</feature>
<proteinExistence type="predicted"/>
<keyword evidence="3" id="KW-1185">Reference proteome</keyword>
<evidence type="ECO:0000313" key="2">
    <source>
        <dbReference type="EMBL" id="KIO03789.1"/>
    </source>
</evidence>